<comment type="caution">
    <text evidence="3">The sequence shown here is derived from an EMBL/GenBank/DDBJ whole genome shotgun (WGS) entry which is preliminary data.</text>
</comment>
<dbReference type="GO" id="GO:0016746">
    <property type="term" value="F:acyltransferase activity"/>
    <property type="evidence" value="ECO:0007669"/>
    <property type="project" value="UniProtKB-UniRule"/>
</dbReference>
<keyword evidence="2" id="KW-0204">Cytolysis</keyword>
<comment type="similarity">
    <text evidence="1 2">Belongs to the RTX toxin acyltransferase family.</text>
</comment>
<dbReference type="GO" id="GO:0005737">
    <property type="term" value="C:cytoplasm"/>
    <property type="evidence" value="ECO:0007669"/>
    <property type="project" value="UniProtKB-SubCell"/>
</dbReference>
<keyword evidence="4" id="KW-1185">Reference proteome</keyword>
<dbReference type="EC" id="2.3.1.-" evidence="2"/>
<evidence type="ECO:0000313" key="4">
    <source>
        <dbReference type="Proteomes" id="UP000539372"/>
    </source>
</evidence>
<dbReference type="EMBL" id="JABBNT010000001">
    <property type="protein sequence ID" value="NMM43119.1"/>
    <property type="molecule type" value="Genomic_DNA"/>
</dbReference>
<gene>
    <name evidence="3" type="ORF">HH303_01425</name>
</gene>
<keyword evidence="2 3" id="KW-0808">Transferase</keyword>
<dbReference type="GO" id="GO:0009404">
    <property type="term" value="P:toxin metabolic process"/>
    <property type="evidence" value="ECO:0007669"/>
    <property type="project" value="UniProtKB-UniRule"/>
</dbReference>
<dbReference type="InterPro" id="IPR003996">
    <property type="entry name" value="RTX_toxin-activating_protC_bac"/>
</dbReference>
<dbReference type="GO" id="GO:0031640">
    <property type="term" value="P:killing of cells of another organism"/>
    <property type="evidence" value="ECO:0007669"/>
    <property type="project" value="UniProtKB-KW"/>
</dbReference>
<dbReference type="AlphaFoldDB" id="A0A7Y0HFD8"/>
<dbReference type="Pfam" id="PF02794">
    <property type="entry name" value="HlyC"/>
    <property type="match status" value="1"/>
</dbReference>
<organism evidence="3 4">
    <name type="scientific">Pacificispira spongiicola</name>
    <dbReference type="NCBI Taxonomy" id="2729598"/>
    <lineage>
        <taxon>Bacteria</taxon>
        <taxon>Pseudomonadati</taxon>
        <taxon>Pseudomonadota</taxon>
        <taxon>Alphaproteobacteria</taxon>
        <taxon>Rhodospirillales</taxon>
        <taxon>Rhodospirillaceae</taxon>
        <taxon>Pacificispira</taxon>
    </lineage>
</organism>
<comment type="subcellular location">
    <subcellularLocation>
        <location evidence="2">Cytoplasm</location>
    </subcellularLocation>
</comment>
<evidence type="ECO:0000313" key="3">
    <source>
        <dbReference type="EMBL" id="NMM43119.1"/>
    </source>
</evidence>
<keyword evidence="2 3" id="KW-0012">Acyltransferase</keyword>
<evidence type="ECO:0000256" key="1">
    <source>
        <dbReference type="ARBA" id="ARBA00005686"/>
    </source>
</evidence>
<protein>
    <recommendedName>
        <fullName evidence="2">RTX toxin-activating lysine-acyltransferase</fullName>
        <ecNumber evidence="2">2.3.1.-</ecNumber>
    </recommendedName>
</protein>
<keyword evidence="2" id="KW-0963">Cytoplasm</keyword>
<evidence type="ECO:0000256" key="2">
    <source>
        <dbReference type="RuleBase" id="RU368102"/>
    </source>
</evidence>
<reference evidence="3 4" key="1">
    <citation type="submission" date="2020-04" db="EMBL/GenBank/DDBJ databases">
        <title>Rhodospirillaceae bacterium KN72 isolated from deep sea.</title>
        <authorList>
            <person name="Zhang D.-C."/>
        </authorList>
    </citation>
    <scope>NUCLEOTIDE SEQUENCE [LARGE SCALE GENOMIC DNA]</scope>
    <source>
        <strain evidence="3 4">KN72</strain>
    </source>
</reference>
<comment type="function">
    <text evidence="2">Involved in fatty acylation of protoxin at internal lysine residues, thereby converting it to the active toxin.</text>
</comment>
<name>A0A7Y0HFD8_9PROT</name>
<dbReference type="RefSeq" id="WP_169624133.1">
    <property type="nucleotide sequence ID" value="NZ_JABBNT010000001.1"/>
</dbReference>
<sequence>MGQFRIVRRKGAAQAFVTRAFLDEDAEARLTDGARKLRPSVWNSGEQPWVIDVFVPFGGADDILQTLRKAVFLGKKVKMLQRSPDGDGVAVVEW</sequence>
<accession>A0A7Y0HFD8</accession>
<dbReference type="Proteomes" id="UP000539372">
    <property type="component" value="Unassembled WGS sequence"/>
</dbReference>
<proteinExistence type="inferred from homology"/>